<dbReference type="Pfam" id="PF01420">
    <property type="entry name" value="Methylase_S"/>
    <property type="match status" value="1"/>
</dbReference>
<dbReference type="OrthoDB" id="667970at2"/>
<dbReference type="Gene3D" id="3.90.220.20">
    <property type="entry name" value="DNA methylase specificity domains"/>
    <property type="match status" value="1"/>
</dbReference>
<evidence type="ECO:0000256" key="1">
    <source>
        <dbReference type="ARBA" id="ARBA00010923"/>
    </source>
</evidence>
<comment type="similarity">
    <text evidence="1">Belongs to the type-I restriction system S methylase family.</text>
</comment>
<organism evidence="5 6">
    <name type="scientific">Spirosoma telluris</name>
    <dbReference type="NCBI Taxonomy" id="2183553"/>
    <lineage>
        <taxon>Bacteria</taxon>
        <taxon>Pseudomonadati</taxon>
        <taxon>Bacteroidota</taxon>
        <taxon>Cytophagia</taxon>
        <taxon>Cytophagales</taxon>
        <taxon>Cytophagaceae</taxon>
        <taxon>Spirosoma</taxon>
    </lineage>
</organism>
<dbReference type="Proteomes" id="UP000249016">
    <property type="component" value="Unassembled WGS sequence"/>
</dbReference>
<dbReference type="SUPFAM" id="SSF116734">
    <property type="entry name" value="DNA methylase specificity domain"/>
    <property type="match status" value="1"/>
</dbReference>
<sequence length="179" mass="20769">METVLIETGSFEAVKIPNDWRFSTVGKSLLIRNNLRFPISEEEREKIPGDYPYYGPTKVQGYVDHYRVEGKYALIGEDGDHFLKFKELQMTLLVEGKFNVNNHAHIIEGTDQCTTEWFYYFFAHRDLFSHLTRQGVGRYKLTKDALQRLPIQLPPSPNNEKLLPSSPLGTRLSKRLFNS</sequence>
<keyword evidence="3" id="KW-0238">DNA-binding</keyword>
<evidence type="ECO:0000259" key="4">
    <source>
        <dbReference type="Pfam" id="PF01420"/>
    </source>
</evidence>
<evidence type="ECO:0000256" key="2">
    <source>
        <dbReference type="ARBA" id="ARBA00022747"/>
    </source>
</evidence>
<accession>A0A327NDX2</accession>
<dbReference type="GO" id="GO:0003677">
    <property type="term" value="F:DNA binding"/>
    <property type="evidence" value="ECO:0007669"/>
    <property type="project" value="UniProtKB-KW"/>
</dbReference>
<proteinExistence type="inferred from homology"/>
<dbReference type="RefSeq" id="WP_111350957.1">
    <property type="nucleotide sequence ID" value="NZ_QLII01000002.1"/>
</dbReference>
<dbReference type="AlphaFoldDB" id="A0A327NDX2"/>
<dbReference type="InterPro" id="IPR000055">
    <property type="entry name" value="Restrct_endonuc_typeI_TRD"/>
</dbReference>
<protein>
    <recommendedName>
        <fullName evidence="4">Type I restriction modification DNA specificity domain-containing protein</fullName>
    </recommendedName>
</protein>
<feature type="domain" description="Type I restriction modification DNA specificity" evidence="4">
    <location>
        <begin position="19"/>
        <end position="160"/>
    </location>
</feature>
<evidence type="ECO:0000313" key="5">
    <source>
        <dbReference type="EMBL" id="RAI73155.1"/>
    </source>
</evidence>
<name>A0A327NDX2_9BACT</name>
<keyword evidence="6" id="KW-1185">Reference proteome</keyword>
<evidence type="ECO:0000313" key="6">
    <source>
        <dbReference type="Proteomes" id="UP000249016"/>
    </source>
</evidence>
<dbReference type="EMBL" id="QLII01000002">
    <property type="protein sequence ID" value="RAI73155.1"/>
    <property type="molecule type" value="Genomic_DNA"/>
</dbReference>
<evidence type="ECO:0000256" key="3">
    <source>
        <dbReference type="ARBA" id="ARBA00023125"/>
    </source>
</evidence>
<gene>
    <name evidence="5" type="ORF">HMF3257_37855</name>
</gene>
<dbReference type="GO" id="GO:0009307">
    <property type="term" value="P:DNA restriction-modification system"/>
    <property type="evidence" value="ECO:0007669"/>
    <property type="project" value="UniProtKB-KW"/>
</dbReference>
<reference evidence="5 6" key="1">
    <citation type="submission" date="2018-06" db="EMBL/GenBank/DDBJ databases">
        <title>Spirosoma sp. HMF3257 Genome sequencing and assembly.</title>
        <authorList>
            <person name="Kang H."/>
            <person name="Cha I."/>
            <person name="Kim H."/>
            <person name="Kang J."/>
            <person name="Joh K."/>
        </authorList>
    </citation>
    <scope>NUCLEOTIDE SEQUENCE [LARGE SCALE GENOMIC DNA]</scope>
    <source>
        <strain evidence="5 6">HMF3257</strain>
    </source>
</reference>
<comment type="caution">
    <text evidence="5">The sequence shown here is derived from an EMBL/GenBank/DDBJ whole genome shotgun (WGS) entry which is preliminary data.</text>
</comment>
<keyword evidence="2" id="KW-0680">Restriction system</keyword>
<dbReference type="CDD" id="cd17262">
    <property type="entry name" value="RMtype1_S_Aco12261I-TRD2-CR2"/>
    <property type="match status" value="1"/>
</dbReference>
<dbReference type="InterPro" id="IPR044946">
    <property type="entry name" value="Restrct_endonuc_typeI_TRD_sf"/>
</dbReference>